<keyword evidence="3" id="KW-1185">Reference proteome</keyword>
<feature type="transmembrane region" description="Helical" evidence="1">
    <location>
        <begin position="154"/>
        <end position="171"/>
    </location>
</feature>
<gene>
    <name evidence="2" type="ORF">D3Z33_00055</name>
</gene>
<accession>A0A845QT72</accession>
<feature type="transmembrane region" description="Helical" evidence="1">
    <location>
        <begin position="42"/>
        <end position="60"/>
    </location>
</feature>
<evidence type="ECO:0000313" key="3">
    <source>
        <dbReference type="Proteomes" id="UP000467132"/>
    </source>
</evidence>
<keyword evidence="1" id="KW-1133">Transmembrane helix</keyword>
<dbReference type="Proteomes" id="UP000467132">
    <property type="component" value="Unassembled WGS sequence"/>
</dbReference>
<evidence type="ECO:0000256" key="1">
    <source>
        <dbReference type="SAM" id="Phobius"/>
    </source>
</evidence>
<organism evidence="2 3">
    <name type="scientific">Senegalia massiliensis</name>
    <dbReference type="NCBI Taxonomy" id="1720316"/>
    <lineage>
        <taxon>Bacteria</taxon>
        <taxon>Bacillati</taxon>
        <taxon>Bacillota</taxon>
        <taxon>Clostridia</taxon>
        <taxon>Eubacteriales</taxon>
        <taxon>Clostridiaceae</taxon>
        <taxon>Senegalia</taxon>
    </lineage>
</organism>
<name>A0A845QT72_9CLOT</name>
<keyword evidence="1" id="KW-0472">Membrane</keyword>
<proteinExistence type="predicted"/>
<sequence>MDYKPQMSKENICKLYHKLAADFTLNPYDDVLNNCRDIIKRYYSCFPLPLLLQMGVLILFHSDLAKNTDKTVSLIMEAKELFVRVKKESRDLEVIKQAQYMEASCYISLGDSQSAVKLLECINRRLLVVETLLASAYKMEGKINEAKSTFQIGIYQYVVVLFSLFPFYLMMCTECMEIE</sequence>
<protein>
    <submittedName>
        <fullName evidence="2">Uncharacterized protein</fullName>
    </submittedName>
</protein>
<reference evidence="2 3" key="1">
    <citation type="submission" date="2018-08" db="EMBL/GenBank/DDBJ databases">
        <title>Murine metabolic-syndrome-specific gut microbial biobank.</title>
        <authorList>
            <person name="Liu C."/>
        </authorList>
    </citation>
    <scope>NUCLEOTIDE SEQUENCE [LARGE SCALE GENOMIC DNA]</scope>
    <source>
        <strain evidence="2 3">583</strain>
    </source>
</reference>
<dbReference type="AlphaFoldDB" id="A0A845QT72"/>
<comment type="caution">
    <text evidence="2">The sequence shown here is derived from an EMBL/GenBank/DDBJ whole genome shotgun (WGS) entry which is preliminary data.</text>
</comment>
<dbReference type="EMBL" id="QXXA01000001">
    <property type="protein sequence ID" value="NBI05244.1"/>
    <property type="molecule type" value="Genomic_DNA"/>
</dbReference>
<evidence type="ECO:0000313" key="2">
    <source>
        <dbReference type="EMBL" id="NBI05244.1"/>
    </source>
</evidence>
<keyword evidence="1" id="KW-0812">Transmembrane</keyword>